<keyword evidence="8 13" id="KW-0457">Lysine biosynthesis</keyword>
<dbReference type="PIRSF" id="PIRSF000161">
    <property type="entry name" value="DHPR"/>
    <property type="match status" value="1"/>
</dbReference>
<feature type="binding site" evidence="13">
    <location>
        <position position="135"/>
    </location>
    <ligand>
        <name>(S)-2,3,4,5-tetrahydrodipicolinate</name>
        <dbReference type="ChEBI" id="CHEBI:16845"/>
    </ligand>
</feature>
<comment type="subunit">
    <text evidence="13">Homotetramer.</text>
</comment>
<comment type="caution">
    <text evidence="16">The sequence shown here is derived from an EMBL/GenBank/DDBJ whole genome shotgun (WGS) entry which is preliminary data.</text>
</comment>
<comment type="caution">
    <text evidence="13">Lacks conserved residue(s) required for the propagation of feature annotation.</text>
</comment>
<dbReference type="InterPro" id="IPR036291">
    <property type="entry name" value="NAD(P)-bd_dom_sf"/>
</dbReference>
<reference evidence="16 17" key="1">
    <citation type="submission" date="2020-03" db="EMBL/GenBank/DDBJ databases">
        <title>Genomic Encyclopedia of Type Strains, Phase IV (KMG-IV): sequencing the most valuable type-strain genomes for metagenomic binning, comparative biology and taxonomic classification.</title>
        <authorList>
            <person name="Goeker M."/>
        </authorList>
    </citation>
    <scope>NUCLEOTIDE SEQUENCE [LARGE SCALE GENOMIC DNA]</scope>
    <source>
        <strain evidence="16 17">DSM 27651</strain>
    </source>
</reference>
<evidence type="ECO:0000256" key="12">
    <source>
        <dbReference type="ARBA" id="ARBA00049396"/>
    </source>
</evidence>
<comment type="catalytic activity">
    <reaction evidence="12 13">
        <text>(S)-2,3,4,5-tetrahydrodipicolinate + NAD(+) + H2O = (2S,4S)-4-hydroxy-2,3,4,5-tetrahydrodipicolinate + NADH + H(+)</text>
        <dbReference type="Rhea" id="RHEA:35323"/>
        <dbReference type="ChEBI" id="CHEBI:15377"/>
        <dbReference type="ChEBI" id="CHEBI:15378"/>
        <dbReference type="ChEBI" id="CHEBI:16845"/>
        <dbReference type="ChEBI" id="CHEBI:57540"/>
        <dbReference type="ChEBI" id="CHEBI:57945"/>
        <dbReference type="ChEBI" id="CHEBI:67139"/>
        <dbReference type="EC" id="1.17.1.8"/>
    </reaction>
</comment>
<feature type="domain" description="Dihydrodipicolinate reductase N-terminal" evidence="14">
    <location>
        <begin position="9"/>
        <end position="103"/>
    </location>
</feature>
<dbReference type="Gene3D" id="3.40.50.720">
    <property type="entry name" value="NAD(P)-binding Rossmann-like Domain"/>
    <property type="match status" value="1"/>
</dbReference>
<evidence type="ECO:0000256" key="3">
    <source>
        <dbReference type="ARBA" id="ARBA00022605"/>
    </source>
</evidence>
<keyword evidence="6 13" id="KW-0560">Oxidoreductase</keyword>
<evidence type="ECO:0000256" key="11">
    <source>
        <dbReference type="ARBA" id="ARBA00049080"/>
    </source>
</evidence>
<evidence type="ECO:0000256" key="13">
    <source>
        <dbReference type="HAMAP-Rule" id="MF_00102"/>
    </source>
</evidence>
<evidence type="ECO:0000256" key="8">
    <source>
        <dbReference type="ARBA" id="ARBA00023154"/>
    </source>
</evidence>
<dbReference type="InterPro" id="IPR022663">
    <property type="entry name" value="DapB_C"/>
</dbReference>
<feature type="binding site" evidence="13">
    <location>
        <position position="37"/>
    </location>
    <ligand>
        <name>NADP(+)</name>
        <dbReference type="ChEBI" id="CHEBI:58349"/>
    </ligand>
</feature>
<dbReference type="HAMAP" id="MF_00102">
    <property type="entry name" value="DapB"/>
    <property type="match status" value="1"/>
</dbReference>
<evidence type="ECO:0000256" key="7">
    <source>
        <dbReference type="ARBA" id="ARBA00023027"/>
    </source>
</evidence>
<dbReference type="PANTHER" id="PTHR20836:SF0">
    <property type="entry name" value="4-HYDROXY-TETRAHYDRODIPICOLINATE REDUCTASE 1, CHLOROPLASTIC-RELATED"/>
    <property type="match status" value="1"/>
</dbReference>
<evidence type="ECO:0000259" key="15">
    <source>
        <dbReference type="Pfam" id="PF05173"/>
    </source>
</evidence>
<comment type="catalytic activity">
    <reaction evidence="11 13">
        <text>(S)-2,3,4,5-tetrahydrodipicolinate + NADP(+) + H2O = (2S,4S)-4-hydroxy-2,3,4,5-tetrahydrodipicolinate + NADPH + H(+)</text>
        <dbReference type="Rhea" id="RHEA:35331"/>
        <dbReference type="ChEBI" id="CHEBI:15377"/>
        <dbReference type="ChEBI" id="CHEBI:15378"/>
        <dbReference type="ChEBI" id="CHEBI:16845"/>
        <dbReference type="ChEBI" id="CHEBI:57783"/>
        <dbReference type="ChEBI" id="CHEBI:58349"/>
        <dbReference type="ChEBI" id="CHEBI:67139"/>
        <dbReference type="EC" id="1.17.1.8"/>
    </reaction>
</comment>
<keyword evidence="17" id="KW-1185">Reference proteome</keyword>
<feature type="active site" description="Proton donor/acceptor" evidence="13">
    <location>
        <position position="134"/>
    </location>
</feature>
<dbReference type="EMBL" id="JAATJE010000001">
    <property type="protein sequence ID" value="NJC33992.1"/>
    <property type="molecule type" value="Genomic_DNA"/>
</dbReference>
<evidence type="ECO:0000256" key="1">
    <source>
        <dbReference type="ARBA" id="ARBA00006642"/>
    </source>
</evidence>
<dbReference type="SUPFAM" id="SSF51735">
    <property type="entry name" value="NAD(P)-binding Rossmann-fold domains"/>
    <property type="match status" value="1"/>
</dbReference>
<feature type="binding site" evidence="13">
    <location>
        <begin position="77"/>
        <end position="79"/>
    </location>
    <ligand>
        <name>NAD(+)</name>
        <dbReference type="ChEBI" id="CHEBI:57540"/>
    </ligand>
</feature>
<evidence type="ECO:0000256" key="10">
    <source>
        <dbReference type="ARBA" id="ARBA00038983"/>
    </source>
</evidence>
<protein>
    <recommendedName>
        <fullName evidence="10 13">4-hydroxy-tetrahydrodipicolinate reductase</fullName>
        <shortName evidence="13">HTPA reductase</shortName>
        <ecNumber evidence="10 13">1.17.1.8</ecNumber>
    </recommendedName>
</protein>
<keyword evidence="2 13" id="KW-0963">Cytoplasm</keyword>
<comment type="function">
    <text evidence="13">Catalyzes the conversion of 4-hydroxy-tetrahydrodipicolinate (HTPA) to tetrahydrodipicolinate.</text>
</comment>
<organism evidence="16 17">
    <name type="scientific">Sphingomonas jejuensis</name>
    <dbReference type="NCBI Taxonomy" id="904715"/>
    <lineage>
        <taxon>Bacteria</taxon>
        <taxon>Pseudomonadati</taxon>
        <taxon>Pseudomonadota</taxon>
        <taxon>Alphaproteobacteria</taxon>
        <taxon>Sphingomonadales</taxon>
        <taxon>Sphingomonadaceae</taxon>
        <taxon>Sphingomonas</taxon>
    </lineage>
</organism>
<sequence length="243" mass="24473">MPPAEVAPRIGLIGAGGRMGQAIRAAAPALVTATAGRGDDLAAIAHEVDVLIDFSRPDALPASLAAAIGAGCALLIGTTGLSDADHDAIDDAALRIAVLQTGNTSLGITLLSALVAEAAKRLGAGWDIEIVEAHHRAKVDAPSGTALLLGEAAAGARGVALNSVRRDDPGGARPDGAIGFAAVRGGTIAGDHEVLFLGAGEQVRLAHRAEHRGIFADGAVAAARWLAGRPPGRYRMQDVLDLP</sequence>
<evidence type="ECO:0000256" key="6">
    <source>
        <dbReference type="ARBA" id="ARBA00023002"/>
    </source>
</evidence>
<keyword evidence="4 13" id="KW-0521">NADP</keyword>
<evidence type="ECO:0000313" key="16">
    <source>
        <dbReference type="EMBL" id="NJC33992.1"/>
    </source>
</evidence>
<gene>
    <name evidence="13" type="primary">dapB</name>
    <name evidence="16" type="ORF">GGR88_001466</name>
</gene>
<evidence type="ECO:0000256" key="5">
    <source>
        <dbReference type="ARBA" id="ARBA00022915"/>
    </source>
</evidence>
<comment type="pathway">
    <text evidence="9 13">Amino-acid biosynthesis; L-lysine biosynthesis via DAP pathway; (S)-tetrahydrodipicolinate from L-aspartate: step 4/4.</text>
</comment>
<dbReference type="InterPro" id="IPR023940">
    <property type="entry name" value="DHDPR_bac"/>
</dbReference>
<feature type="binding site" evidence="13">
    <location>
        <begin position="14"/>
        <end position="19"/>
    </location>
    <ligand>
        <name>NAD(+)</name>
        <dbReference type="ChEBI" id="CHEBI:57540"/>
    </ligand>
</feature>
<keyword evidence="7 13" id="KW-0520">NAD</keyword>
<evidence type="ECO:0000256" key="4">
    <source>
        <dbReference type="ARBA" id="ARBA00022857"/>
    </source>
</evidence>
<dbReference type="PROSITE" id="PS01298">
    <property type="entry name" value="DAPB"/>
    <property type="match status" value="1"/>
</dbReference>
<dbReference type="Pfam" id="PF01113">
    <property type="entry name" value="DapB_N"/>
    <property type="match status" value="1"/>
</dbReference>
<evidence type="ECO:0000256" key="9">
    <source>
        <dbReference type="ARBA" id="ARBA00037922"/>
    </source>
</evidence>
<feature type="domain" description="Dihydrodipicolinate reductase C-terminal" evidence="15">
    <location>
        <begin position="107"/>
        <end position="240"/>
    </location>
</feature>
<dbReference type="Proteomes" id="UP000734218">
    <property type="component" value="Unassembled WGS sequence"/>
</dbReference>
<keyword evidence="3 13" id="KW-0028">Amino-acid biosynthesis</keyword>
<dbReference type="InterPro" id="IPR000846">
    <property type="entry name" value="DapB_N"/>
</dbReference>
<comment type="caution">
    <text evidence="13">Was originally thought to be a dihydrodipicolinate reductase (DHDPR), catalyzing the conversion of dihydrodipicolinate to tetrahydrodipicolinate. However, it was shown in E.coli that the substrate of the enzymatic reaction is not dihydrodipicolinate (DHDP) but in fact (2S,4S)-4-hydroxy-2,3,4,5-tetrahydrodipicolinic acid (HTPA), the product released by the DapA-catalyzed reaction.</text>
</comment>
<proteinExistence type="inferred from homology"/>
<feature type="binding site" evidence="13">
    <location>
        <begin position="101"/>
        <end position="104"/>
    </location>
    <ligand>
        <name>NAD(+)</name>
        <dbReference type="ChEBI" id="CHEBI:57540"/>
    </ligand>
</feature>
<dbReference type="RefSeq" id="WP_167953903.1">
    <property type="nucleotide sequence ID" value="NZ_JAATJE010000001.1"/>
</dbReference>
<dbReference type="InterPro" id="IPR022664">
    <property type="entry name" value="DapB_N_CS"/>
</dbReference>
<evidence type="ECO:0000256" key="2">
    <source>
        <dbReference type="ARBA" id="ARBA00022490"/>
    </source>
</evidence>
<dbReference type="Gene3D" id="3.30.360.10">
    <property type="entry name" value="Dihydrodipicolinate Reductase, domain 2"/>
    <property type="match status" value="1"/>
</dbReference>
<dbReference type="EC" id="1.17.1.8" evidence="10 13"/>
<evidence type="ECO:0000259" key="14">
    <source>
        <dbReference type="Pfam" id="PF01113"/>
    </source>
</evidence>
<dbReference type="PANTHER" id="PTHR20836">
    <property type="entry name" value="DIHYDRODIPICOLINATE REDUCTASE"/>
    <property type="match status" value="1"/>
</dbReference>
<dbReference type="Pfam" id="PF05173">
    <property type="entry name" value="DapB_C"/>
    <property type="match status" value="1"/>
</dbReference>
<comment type="subcellular location">
    <subcellularLocation>
        <location evidence="13">Cytoplasm</location>
    </subcellularLocation>
</comment>
<name>A0ABX0XML4_9SPHN</name>
<accession>A0ABX0XML4</accession>
<dbReference type="NCBIfam" id="TIGR00036">
    <property type="entry name" value="dapB"/>
    <property type="match status" value="1"/>
</dbReference>
<dbReference type="SUPFAM" id="SSF55347">
    <property type="entry name" value="Glyceraldehyde-3-phosphate dehydrogenase-like, C-terminal domain"/>
    <property type="match status" value="1"/>
</dbReference>
<keyword evidence="5 13" id="KW-0220">Diaminopimelate biosynthesis</keyword>
<evidence type="ECO:0000313" key="17">
    <source>
        <dbReference type="Proteomes" id="UP000734218"/>
    </source>
</evidence>
<feature type="binding site" evidence="13">
    <location>
        <begin position="144"/>
        <end position="145"/>
    </location>
    <ligand>
        <name>(S)-2,3,4,5-tetrahydrodipicolinate</name>
        <dbReference type="ChEBI" id="CHEBI:16845"/>
    </ligand>
</feature>
<dbReference type="GO" id="GO:0008839">
    <property type="term" value="F:4-hydroxy-tetrahydrodipicolinate reductase"/>
    <property type="evidence" value="ECO:0007669"/>
    <property type="project" value="UniProtKB-EC"/>
</dbReference>
<comment type="similarity">
    <text evidence="1 13">Belongs to the DapB family.</text>
</comment>
<feature type="active site" description="Proton donor" evidence="13">
    <location>
        <position position="138"/>
    </location>
</feature>